<reference evidence="5 6" key="1">
    <citation type="submission" date="2010-10" db="EMBL/GenBank/DDBJ databases">
        <title>Complete sequence of Frankia sp. EuI1c.</title>
        <authorList>
            <consortium name="US DOE Joint Genome Institute"/>
            <person name="Lucas S."/>
            <person name="Copeland A."/>
            <person name="Lapidus A."/>
            <person name="Cheng J.-F."/>
            <person name="Bruce D."/>
            <person name="Goodwin L."/>
            <person name="Pitluck S."/>
            <person name="Chertkov O."/>
            <person name="Detter J.C."/>
            <person name="Han C."/>
            <person name="Tapia R."/>
            <person name="Land M."/>
            <person name="Hauser L."/>
            <person name="Jeffries C."/>
            <person name="Kyrpides N."/>
            <person name="Ivanova N."/>
            <person name="Mikhailova N."/>
            <person name="Beauchemin N."/>
            <person name="Sen A."/>
            <person name="Sur S.A."/>
            <person name="Gtari M."/>
            <person name="Wall L."/>
            <person name="Tisa L."/>
            <person name="Woyke T."/>
        </authorList>
    </citation>
    <scope>NUCLEOTIDE SEQUENCE [LARGE SCALE GENOMIC DNA]</scope>
    <source>
        <strain evidence="6">DSM 45817 / CECT 9037 / EuI1c</strain>
    </source>
</reference>
<dbReference type="RefSeq" id="WP_013427806.1">
    <property type="nucleotide sequence ID" value="NC_014666.1"/>
</dbReference>
<dbReference type="AlphaFoldDB" id="E3JCA6"/>
<organism evidence="5 6">
    <name type="scientific">Pseudofrankia inefficax (strain DSM 45817 / CECT 9037 / DDB 130130 / EuI1c)</name>
    <name type="common">Frankia inefficax</name>
    <dbReference type="NCBI Taxonomy" id="298654"/>
    <lineage>
        <taxon>Bacteria</taxon>
        <taxon>Bacillati</taxon>
        <taxon>Actinomycetota</taxon>
        <taxon>Actinomycetes</taxon>
        <taxon>Frankiales</taxon>
        <taxon>Frankiaceae</taxon>
        <taxon>Pseudofrankia</taxon>
    </lineage>
</organism>
<dbReference type="Proteomes" id="UP000002484">
    <property type="component" value="Chromosome"/>
</dbReference>
<evidence type="ECO:0000313" key="5">
    <source>
        <dbReference type="EMBL" id="ADP84695.1"/>
    </source>
</evidence>
<dbReference type="eggNOG" id="COG0431">
    <property type="taxonomic scope" value="Bacteria"/>
</dbReference>
<dbReference type="Gene3D" id="3.40.50.360">
    <property type="match status" value="1"/>
</dbReference>
<evidence type="ECO:0000259" key="4">
    <source>
        <dbReference type="Pfam" id="PF03358"/>
    </source>
</evidence>
<dbReference type="PANTHER" id="PTHR43408:SF1">
    <property type="entry name" value="FMN REDUCTASE (NADPH)"/>
    <property type="match status" value="1"/>
</dbReference>
<keyword evidence="1" id="KW-0285">Flavoprotein</keyword>
<keyword evidence="2" id="KW-0288">FMN</keyword>
<dbReference type="SUPFAM" id="SSF52218">
    <property type="entry name" value="Flavoproteins"/>
    <property type="match status" value="1"/>
</dbReference>
<accession>E3JCA6</accession>
<dbReference type="EMBL" id="CP002299">
    <property type="protein sequence ID" value="ADP84695.1"/>
    <property type="molecule type" value="Genomic_DNA"/>
</dbReference>
<feature type="domain" description="NADPH-dependent FMN reductase-like" evidence="4">
    <location>
        <begin position="5"/>
        <end position="151"/>
    </location>
</feature>
<dbReference type="InterPro" id="IPR051814">
    <property type="entry name" value="NAD(P)H-dep_FMN_reductase"/>
</dbReference>
<sequence>MAGWRVLSVVGNPKPQSRTRQVAEAVAERVVRGLPAGTAAGDASTAEVIEVSELGAGLLGWGDPAVKAATTAMAAADVLIVATPTYKATYTGLLKLLLDQIGAGELGGVPTIPVQVAAAPQHALAVEVHLRPVLVEIGASLPTSGLFVLDSTLDTLGQTLDQWSTPNLDAVIALATARAGRVRA</sequence>
<keyword evidence="3" id="KW-0560">Oxidoreductase</keyword>
<protein>
    <submittedName>
        <fullName evidence="5">NADPH-dependent FMN reductase</fullName>
    </submittedName>
</protein>
<dbReference type="OrthoDB" id="1643408at2"/>
<dbReference type="Pfam" id="PF03358">
    <property type="entry name" value="FMN_red"/>
    <property type="match status" value="1"/>
</dbReference>
<evidence type="ECO:0000256" key="1">
    <source>
        <dbReference type="ARBA" id="ARBA00022630"/>
    </source>
</evidence>
<dbReference type="HOGENOM" id="CLU_055322_3_2_11"/>
<dbReference type="InterPro" id="IPR005025">
    <property type="entry name" value="FMN_Rdtase-like_dom"/>
</dbReference>
<dbReference type="InterPro" id="IPR029039">
    <property type="entry name" value="Flavoprotein-like_sf"/>
</dbReference>
<dbReference type="STRING" id="298654.FraEuI1c_6726"/>
<dbReference type="PANTHER" id="PTHR43408">
    <property type="entry name" value="FMN REDUCTASE (NADPH)"/>
    <property type="match status" value="1"/>
</dbReference>
<gene>
    <name evidence="5" type="ordered locus">FraEuI1c_6726</name>
</gene>
<dbReference type="KEGG" id="fri:FraEuI1c_6726"/>
<keyword evidence="6" id="KW-1185">Reference proteome</keyword>
<evidence type="ECO:0000256" key="3">
    <source>
        <dbReference type="ARBA" id="ARBA00023002"/>
    </source>
</evidence>
<dbReference type="GO" id="GO:0016491">
    <property type="term" value="F:oxidoreductase activity"/>
    <property type="evidence" value="ECO:0007669"/>
    <property type="project" value="UniProtKB-KW"/>
</dbReference>
<evidence type="ECO:0000313" key="6">
    <source>
        <dbReference type="Proteomes" id="UP000002484"/>
    </source>
</evidence>
<name>E3JCA6_PSEI1</name>
<evidence type="ECO:0000256" key="2">
    <source>
        <dbReference type="ARBA" id="ARBA00022643"/>
    </source>
</evidence>
<dbReference type="InParanoid" id="E3JCA6"/>
<proteinExistence type="predicted"/>